<dbReference type="InterPro" id="IPR054722">
    <property type="entry name" value="PolX-like_BBD"/>
</dbReference>
<feature type="compositionally biased region" description="Polar residues" evidence="5">
    <location>
        <begin position="160"/>
        <end position="169"/>
    </location>
</feature>
<sequence length="868" mass="96549">MAQIIGHNSSHSAWNALEKTFSSSSRARIMQLRLELQSTKKGSLSMIDYIMKVKGAADSLAAIGEPVSEQDQVMNLLSGLGSDYNAVVTAINIRDDKISIEAVHSMLLAFEHRLEQQSSIEQFSPISANYASSSNSRGGGRRFDISYQSSQSSNTSPSNAGNPNSIPAMVASSNNLADDTWYLDSRASHHLTQSVGNLTSSSPYTSTDKVIIGNGKHLSISNTGSHRLLSDSHSFHLKKVFHVPFISANLISVAKFCSNNNALIEFRSNSFFVKDLHTKKVLAQGQLENGLYRFPVLNSKKVAFVGATNSSTFYSHNSSIFDNKVKLWHHRLGHASTNIVTQIMQSCNVSFEKNKNTVCSTVCSSCQLAKSHILPTHISLSCASKPLELVHTDLWGPAPVKSTSGARYFILFLDDYSRFTWFYPLQTKDQALLVFKKFKLQVENQFDAKIKCLQSDNGGEFRSFKTFLQQTGIFHRFSCPYNSTQNGRVERKHRHFVETGLALLAHASLPMEFWQYAFQIATFLINRMPSKGQFPLAKPHPLSPTKDTSTDTLTPAIITSFPSPTFCSNGSHTSSLSSSPSTSEASDSVSSPTVTPASSTLPEAIHEDQPPSPSPAPRMTTRLMRGITKKKTIFYLSAVKISEPYTLKQALKDPNWIQAMDLEITALHRNQTWDLVEQPSEVNLIGCKWVYKLKHKPDGSIERYKARLVAKGYNQTHGLDYFETFSLVVKAATIRIVLTVALSFQWEIRQLDVHNAFLNGELEEQVYMSQPPGYLDTTFPTKVCRLKKVIYGLKQAPRAWFQRLSSALIQWGFSNSRTDNSMFLHFGESTTLIVLVYVDDIIITGCSSTQISSLIAKLDSIFALRDLG</sequence>
<dbReference type="InterPro" id="IPR001584">
    <property type="entry name" value="Integrase_cat-core"/>
</dbReference>
<accession>A0A438GJB1</accession>
<dbReference type="Pfam" id="PF00665">
    <property type="entry name" value="rve"/>
    <property type="match status" value="1"/>
</dbReference>
<feature type="domain" description="Integrase catalytic" evidence="6">
    <location>
        <begin position="382"/>
        <end position="547"/>
    </location>
</feature>
<dbReference type="Pfam" id="PF14223">
    <property type="entry name" value="Retrotran_gag_2"/>
    <property type="match status" value="1"/>
</dbReference>
<protein>
    <submittedName>
        <fullName evidence="7">Retrovirus-related Pol polyprotein from transposon RE2</fullName>
    </submittedName>
</protein>
<dbReference type="InterPro" id="IPR013103">
    <property type="entry name" value="RVT_2"/>
</dbReference>
<keyword evidence="3" id="KW-0064">Aspartyl protease</keyword>
<evidence type="ECO:0000256" key="3">
    <source>
        <dbReference type="ARBA" id="ARBA00022750"/>
    </source>
</evidence>
<dbReference type="GO" id="GO:0015074">
    <property type="term" value="P:DNA integration"/>
    <property type="evidence" value="ECO:0007669"/>
    <property type="project" value="InterPro"/>
</dbReference>
<evidence type="ECO:0000256" key="1">
    <source>
        <dbReference type="ARBA" id="ARBA00022670"/>
    </source>
</evidence>
<feature type="region of interest" description="Disordered" evidence="5">
    <location>
        <begin position="569"/>
        <end position="619"/>
    </location>
</feature>
<dbReference type="InterPro" id="IPR012337">
    <property type="entry name" value="RNaseH-like_sf"/>
</dbReference>
<dbReference type="Pfam" id="PF07727">
    <property type="entry name" value="RVT_2"/>
    <property type="match status" value="1"/>
</dbReference>
<dbReference type="InterPro" id="IPR039537">
    <property type="entry name" value="Retrotran_Ty1/copia-like"/>
</dbReference>
<dbReference type="InterPro" id="IPR043502">
    <property type="entry name" value="DNA/RNA_pol_sf"/>
</dbReference>
<evidence type="ECO:0000259" key="6">
    <source>
        <dbReference type="PROSITE" id="PS50994"/>
    </source>
</evidence>
<name>A0A438GJB1_VITVI</name>
<dbReference type="SUPFAM" id="SSF53098">
    <property type="entry name" value="Ribonuclease H-like"/>
    <property type="match status" value="1"/>
</dbReference>
<dbReference type="EMBL" id="QGNW01000417">
    <property type="protein sequence ID" value="RVW72303.1"/>
    <property type="molecule type" value="Genomic_DNA"/>
</dbReference>
<evidence type="ECO:0000256" key="4">
    <source>
        <dbReference type="ARBA" id="ARBA00022801"/>
    </source>
</evidence>
<evidence type="ECO:0000313" key="8">
    <source>
        <dbReference type="Proteomes" id="UP000288805"/>
    </source>
</evidence>
<evidence type="ECO:0000256" key="2">
    <source>
        <dbReference type="ARBA" id="ARBA00022723"/>
    </source>
</evidence>
<dbReference type="Gene3D" id="3.30.420.10">
    <property type="entry name" value="Ribonuclease H-like superfamily/Ribonuclease H"/>
    <property type="match status" value="1"/>
</dbReference>
<evidence type="ECO:0000256" key="5">
    <source>
        <dbReference type="SAM" id="MobiDB-lite"/>
    </source>
</evidence>
<reference evidence="7 8" key="1">
    <citation type="journal article" date="2018" name="PLoS Genet.">
        <title>Population sequencing reveals clonal diversity and ancestral inbreeding in the grapevine cultivar Chardonnay.</title>
        <authorList>
            <person name="Roach M.J."/>
            <person name="Johnson D.L."/>
            <person name="Bohlmann J."/>
            <person name="van Vuuren H.J."/>
            <person name="Jones S.J."/>
            <person name="Pretorius I.S."/>
            <person name="Schmidt S.A."/>
            <person name="Borneman A.R."/>
        </authorList>
    </citation>
    <scope>NUCLEOTIDE SEQUENCE [LARGE SCALE GENOMIC DNA]</scope>
    <source>
        <strain evidence="8">cv. Chardonnay</strain>
        <tissue evidence="7">Leaf</tissue>
    </source>
</reference>
<dbReference type="GO" id="GO:0003676">
    <property type="term" value="F:nucleic acid binding"/>
    <property type="evidence" value="ECO:0007669"/>
    <property type="project" value="InterPro"/>
</dbReference>
<comment type="caution">
    <text evidence="7">The sequence shown here is derived from an EMBL/GenBank/DDBJ whole genome shotgun (WGS) entry which is preliminary data.</text>
</comment>
<keyword evidence="4" id="KW-0378">Hydrolase</keyword>
<dbReference type="InterPro" id="IPR025724">
    <property type="entry name" value="GAG-pre-integrase_dom"/>
</dbReference>
<gene>
    <name evidence="7" type="primary">RE2_105</name>
    <name evidence="7" type="ORF">CK203_055477</name>
</gene>
<feature type="compositionally biased region" description="Low complexity" evidence="5">
    <location>
        <begin position="569"/>
        <end position="599"/>
    </location>
</feature>
<dbReference type="Pfam" id="PF22936">
    <property type="entry name" value="Pol_BBD"/>
    <property type="match status" value="1"/>
</dbReference>
<dbReference type="SUPFAM" id="SSF56672">
    <property type="entry name" value="DNA/RNA polymerases"/>
    <property type="match status" value="1"/>
</dbReference>
<dbReference type="Proteomes" id="UP000288805">
    <property type="component" value="Unassembled WGS sequence"/>
</dbReference>
<dbReference type="GO" id="GO:0046872">
    <property type="term" value="F:metal ion binding"/>
    <property type="evidence" value="ECO:0007669"/>
    <property type="project" value="UniProtKB-KW"/>
</dbReference>
<keyword evidence="1" id="KW-0645">Protease</keyword>
<feature type="compositionally biased region" description="Low complexity" evidence="5">
    <location>
        <begin position="146"/>
        <end position="159"/>
    </location>
</feature>
<keyword evidence="2" id="KW-0479">Metal-binding</keyword>
<organism evidence="7 8">
    <name type="scientific">Vitis vinifera</name>
    <name type="common">Grape</name>
    <dbReference type="NCBI Taxonomy" id="29760"/>
    <lineage>
        <taxon>Eukaryota</taxon>
        <taxon>Viridiplantae</taxon>
        <taxon>Streptophyta</taxon>
        <taxon>Embryophyta</taxon>
        <taxon>Tracheophyta</taxon>
        <taxon>Spermatophyta</taxon>
        <taxon>Magnoliopsida</taxon>
        <taxon>eudicotyledons</taxon>
        <taxon>Gunneridae</taxon>
        <taxon>Pentapetalae</taxon>
        <taxon>rosids</taxon>
        <taxon>Vitales</taxon>
        <taxon>Vitaceae</taxon>
        <taxon>Viteae</taxon>
        <taxon>Vitis</taxon>
    </lineage>
</organism>
<dbReference type="AlphaFoldDB" id="A0A438GJB1"/>
<feature type="region of interest" description="Disordered" evidence="5">
    <location>
        <begin position="131"/>
        <end position="169"/>
    </location>
</feature>
<dbReference type="InterPro" id="IPR036397">
    <property type="entry name" value="RNaseH_sf"/>
</dbReference>
<proteinExistence type="predicted"/>
<dbReference type="Pfam" id="PF13976">
    <property type="entry name" value="gag_pre-integrs"/>
    <property type="match status" value="1"/>
</dbReference>
<dbReference type="PROSITE" id="PS50994">
    <property type="entry name" value="INTEGRASE"/>
    <property type="match status" value="1"/>
</dbReference>
<evidence type="ECO:0000313" key="7">
    <source>
        <dbReference type="EMBL" id="RVW72303.1"/>
    </source>
</evidence>
<dbReference type="PANTHER" id="PTHR42648:SF26">
    <property type="entry name" value="INTEGRASE CATALYTIC DOMAIN-CONTAINING PROTEIN"/>
    <property type="match status" value="1"/>
</dbReference>
<dbReference type="GO" id="GO:0006508">
    <property type="term" value="P:proteolysis"/>
    <property type="evidence" value="ECO:0007669"/>
    <property type="project" value="UniProtKB-KW"/>
</dbReference>
<dbReference type="GO" id="GO:0004190">
    <property type="term" value="F:aspartic-type endopeptidase activity"/>
    <property type="evidence" value="ECO:0007669"/>
    <property type="project" value="UniProtKB-KW"/>
</dbReference>
<dbReference type="PANTHER" id="PTHR42648">
    <property type="entry name" value="TRANSPOSASE, PUTATIVE-RELATED"/>
    <property type="match status" value="1"/>
</dbReference>